<evidence type="ECO:0000313" key="3">
    <source>
        <dbReference type="Proteomes" id="UP000799757"/>
    </source>
</evidence>
<feature type="region of interest" description="Disordered" evidence="1">
    <location>
        <begin position="19"/>
        <end position="211"/>
    </location>
</feature>
<protein>
    <submittedName>
        <fullName evidence="2">Uncharacterized protein</fullName>
    </submittedName>
</protein>
<evidence type="ECO:0000256" key="1">
    <source>
        <dbReference type="SAM" id="MobiDB-lite"/>
    </source>
</evidence>
<feature type="compositionally biased region" description="Low complexity" evidence="1">
    <location>
        <begin position="73"/>
        <end position="114"/>
    </location>
</feature>
<feature type="compositionally biased region" description="Low complexity" evidence="1">
    <location>
        <begin position="133"/>
        <end position="144"/>
    </location>
</feature>
<organism evidence="2 3">
    <name type="scientific">Melanomma pulvis-pyrius CBS 109.77</name>
    <dbReference type="NCBI Taxonomy" id="1314802"/>
    <lineage>
        <taxon>Eukaryota</taxon>
        <taxon>Fungi</taxon>
        <taxon>Dikarya</taxon>
        <taxon>Ascomycota</taxon>
        <taxon>Pezizomycotina</taxon>
        <taxon>Dothideomycetes</taxon>
        <taxon>Pleosporomycetidae</taxon>
        <taxon>Pleosporales</taxon>
        <taxon>Melanommataceae</taxon>
        <taxon>Melanomma</taxon>
    </lineage>
</organism>
<dbReference type="AlphaFoldDB" id="A0A6A6X3U2"/>
<gene>
    <name evidence="2" type="ORF">K505DRAFT_364284</name>
</gene>
<dbReference type="Proteomes" id="UP000799757">
    <property type="component" value="Unassembled WGS sequence"/>
</dbReference>
<feature type="compositionally biased region" description="Polar residues" evidence="1">
    <location>
        <begin position="179"/>
        <end position="193"/>
    </location>
</feature>
<keyword evidence="3" id="KW-1185">Reference proteome</keyword>
<accession>A0A6A6X3U2</accession>
<evidence type="ECO:0000313" key="2">
    <source>
        <dbReference type="EMBL" id="KAF2790911.1"/>
    </source>
</evidence>
<proteinExistence type="predicted"/>
<dbReference type="OrthoDB" id="10609824at2759"/>
<sequence>MGSHSDNSVLDFDKFDARVSHDARDNSPAPGPKGRTNSTDIRGCGGRFSEDDEVGTTYPPHLDFSEEEDTDRQPQSSGHPSQSPFQPSPSRHGSPSLASRSSASSTPRTPTNPRTHLHRYLQPDYFHHPRTLSSDQHSDSSYISAHAYQPSNTTASTRHDENNNGDEDNDNNGGHTPYFTPSHTPSHHSVGTTSEDDLEGRAPDSPLPYSTVSLYNAQYGRGVVEGFEQVFHGQSITSAVGDKPPGTNDA</sequence>
<dbReference type="EMBL" id="MU002047">
    <property type="protein sequence ID" value="KAF2790911.1"/>
    <property type="molecule type" value="Genomic_DNA"/>
</dbReference>
<name>A0A6A6X3U2_9PLEO</name>
<reference evidence="2" key="1">
    <citation type="journal article" date="2020" name="Stud. Mycol.">
        <title>101 Dothideomycetes genomes: a test case for predicting lifestyles and emergence of pathogens.</title>
        <authorList>
            <person name="Haridas S."/>
            <person name="Albert R."/>
            <person name="Binder M."/>
            <person name="Bloem J."/>
            <person name="Labutti K."/>
            <person name="Salamov A."/>
            <person name="Andreopoulos B."/>
            <person name="Baker S."/>
            <person name="Barry K."/>
            <person name="Bills G."/>
            <person name="Bluhm B."/>
            <person name="Cannon C."/>
            <person name="Castanera R."/>
            <person name="Culley D."/>
            <person name="Daum C."/>
            <person name="Ezra D."/>
            <person name="Gonzalez J."/>
            <person name="Henrissat B."/>
            <person name="Kuo A."/>
            <person name="Liang C."/>
            <person name="Lipzen A."/>
            <person name="Lutzoni F."/>
            <person name="Magnuson J."/>
            <person name="Mondo S."/>
            <person name="Nolan M."/>
            <person name="Ohm R."/>
            <person name="Pangilinan J."/>
            <person name="Park H.-J."/>
            <person name="Ramirez L."/>
            <person name="Alfaro M."/>
            <person name="Sun H."/>
            <person name="Tritt A."/>
            <person name="Yoshinaga Y."/>
            <person name="Zwiers L.-H."/>
            <person name="Turgeon B."/>
            <person name="Goodwin S."/>
            <person name="Spatafora J."/>
            <person name="Crous P."/>
            <person name="Grigoriev I."/>
        </authorList>
    </citation>
    <scope>NUCLEOTIDE SEQUENCE</scope>
    <source>
        <strain evidence="2">CBS 109.77</strain>
    </source>
</reference>